<accession>A0A6P9A4S9</accession>
<dbReference type="PROSITE" id="PS01209">
    <property type="entry name" value="LDLRA_1"/>
    <property type="match status" value="1"/>
</dbReference>
<feature type="disulfide bond" evidence="2">
    <location>
        <begin position="25"/>
        <end position="37"/>
    </location>
</feature>
<evidence type="ECO:0000313" key="5">
    <source>
        <dbReference type="Proteomes" id="UP000515158"/>
    </source>
</evidence>
<dbReference type="InterPro" id="IPR053207">
    <property type="entry name" value="Non-NMDA_GluR_Accessory"/>
</dbReference>
<dbReference type="Proteomes" id="UP000515158">
    <property type="component" value="Unplaced"/>
</dbReference>
<feature type="compositionally biased region" description="Low complexity" evidence="3">
    <location>
        <begin position="314"/>
        <end position="332"/>
    </location>
</feature>
<proteinExistence type="predicted"/>
<dbReference type="Pfam" id="PF25090">
    <property type="entry name" value="DUF7805"/>
    <property type="match status" value="1"/>
</dbReference>
<dbReference type="InterPro" id="IPR002172">
    <property type="entry name" value="LDrepeatLR_classA_rpt"/>
</dbReference>
<dbReference type="InterPro" id="IPR023415">
    <property type="entry name" value="LDLR_class-A_CS"/>
</dbReference>
<evidence type="ECO:0000256" key="3">
    <source>
        <dbReference type="SAM" id="MobiDB-lite"/>
    </source>
</evidence>
<dbReference type="PANTHER" id="PTHR47537">
    <property type="entry name" value="CUBILIN"/>
    <property type="match status" value="1"/>
</dbReference>
<protein>
    <submittedName>
        <fullName evidence="6">Uncharacterized protein LOC117652003</fullName>
    </submittedName>
</protein>
<dbReference type="PROSITE" id="PS01180">
    <property type="entry name" value="CUB"/>
    <property type="match status" value="1"/>
</dbReference>
<dbReference type="PRINTS" id="PR00261">
    <property type="entry name" value="LDLRECEPTOR"/>
</dbReference>
<dbReference type="SMART" id="SM00042">
    <property type="entry name" value="CUB"/>
    <property type="match status" value="1"/>
</dbReference>
<feature type="region of interest" description="Disordered" evidence="3">
    <location>
        <begin position="312"/>
        <end position="332"/>
    </location>
</feature>
<dbReference type="CDD" id="cd00041">
    <property type="entry name" value="CUB"/>
    <property type="match status" value="2"/>
</dbReference>
<keyword evidence="1 2" id="KW-1015">Disulfide bond</keyword>
<dbReference type="RefSeq" id="XP_034252520.1">
    <property type="nucleotide sequence ID" value="XM_034396629.1"/>
</dbReference>
<dbReference type="Pfam" id="PF00057">
    <property type="entry name" value="Ldl_recept_a"/>
    <property type="match status" value="1"/>
</dbReference>
<feature type="domain" description="CUB" evidence="4">
    <location>
        <begin position="255"/>
        <end position="412"/>
    </location>
</feature>
<dbReference type="SUPFAM" id="SSF49854">
    <property type="entry name" value="Spermadhesin, CUB domain"/>
    <property type="match status" value="3"/>
</dbReference>
<dbReference type="FunFam" id="2.60.120.290:FF:000065">
    <property type="entry name" value="Uncharacterized protein, isoform E"/>
    <property type="match status" value="1"/>
</dbReference>
<dbReference type="Gene3D" id="4.10.400.10">
    <property type="entry name" value="Low-density Lipoprotein Receptor"/>
    <property type="match status" value="1"/>
</dbReference>
<dbReference type="InterPro" id="IPR056707">
    <property type="entry name" value="DUF7805"/>
</dbReference>
<sequence>MRVVVTASVDPMHVVVVGRCPTPACRLSEYFCDNGRCVPLNRYCDAANDCGDASDEPRGCTPCNRTYYGTVGRTYSLELHRPKEDRLPFLCHLTFTAGGGELGDLVQLTFESFTVGRFTSFTTDGCPDGSMAISESGRPTAGGAWCGPAWGPAVYFSETRSLLVTVKLQRLHKDSSGYNFDFRLGYRLLPRDRAVVRYGGKPPPPPLPPHLSGIPPAQGPGNPWWGMGVGATNGGGGSGRPDEHYLGDLIAGTYCSRLFSDCDRKPCRLQSPNFPGVYPRNLTCYYAVRQHEVPAGMHALVTVSQPDGQLTAVRSTGPAGASSRSSATRGPTRGLRVWQECDEVQDYVTVYDGYTTRDPVLLRFCGGGEPVPPVTSSGPELLVEFSTSAFGCLEQPGPLQPLHGFQLEVQVQFVDARSPQYSKGKRCELWVRGAGRGLLESPRHSLPRNATCLFHLQGPPARFQPAPWRSNAALPPPRFRVWLSVLKFHVTTGLDASPTTQVRMEESCASQLRVWDGSAPLNSDGSPVPSSLGNTSLLARYCKDRVPRSCDHGLLTAPNRSAARGPRPCSLAESFLSSGDALTLELRTVESTALRPVSFRALYEFVDLHQDGLPYPEAPGPCSRRFIVPGMLQPQTFQSPRDVFLFGRGGAANLSCVYRFEAQPGEHVRLTLTRVMMGGRACRTREVPELRRLYCAGDNSLTVRVLEEVWPGRPLIPRDCLCSGDHMPYTFISSSPVVEIHFTALNMDAADDFRKINMMGAWTSVRQDPCTRPRRLAGPSGSIQLGPGNAVPAGAASTPHSSEPCDGVPWLVEPAAGRYLYVTVRGVAMHPNDTKTCATKNRVSLHAGRRSLVVCPEPAYGYARQIEVVSEGWVVAGEPPFTGSDDASRSVAIEFIGNDPGSYLVSWLELSRRPLEPPSVGVSLEALELCRHRCPELDACINASLWCDGTSHCPSGYDEAATHCWVLLQLPVLHLLAGSRGKRSLESRES</sequence>
<evidence type="ECO:0000256" key="1">
    <source>
        <dbReference type="ARBA" id="ARBA00023157"/>
    </source>
</evidence>
<organism evidence="6">
    <name type="scientific">Thrips palmi</name>
    <name type="common">Melon thrips</name>
    <dbReference type="NCBI Taxonomy" id="161013"/>
    <lineage>
        <taxon>Eukaryota</taxon>
        <taxon>Metazoa</taxon>
        <taxon>Ecdysozoa</taxon>
        <taxon>Arthropoda</taxon>
        <taxon>Hexapoda</taxon>
        <taxon>Insecta</taxon>
        <taxon>Pterygota</taxon>
        <taxon>Neoptera</taxon>
        <taxon>Paraneoptera</taxon>
        <taxon>Thysanoptera</taxon>
        <taxon>Terebrantia</taxon>
        <taxon>Thripoidea</taxon>
        <taxon>Thripidae</taxon>
        <taxon>Thrips</taxon>
    </lineage>
</organism>
<dbReference type="KEGG" id="tpal:117652003"/>
<feature type="disulfide bond" evidence="2">
    <location>
        <begin position="32"/>
        <end position="50"/>
    </location>
</feature>
<dbReference type="InParanoid" id="A0A6P9A4S9"/>
<dbReference type="PROSITE" id="PS50068">
    <property type="entry name" value="LDLRA_2"/>
    <property type="match status" value="1"/>
</dbReference>
<dbReference type="AlphaFoldDB" id="A0A6P9A4S9"/>
<evidence type="ECO:0000313" key="6">
    <source>
        <dbReference type="RefSeq" id="XP_034252520.1"/>
    </source>
</evidence>
<dbReference type="InterPro" id="IPR000859">
    <property type="entry name" value="CUB_dom"/>
</dbReference>
<name>A0A6P9A4S9_THRPL</name>
<dbReference type="Gene3D" id="2.60.120.290">
    <property type="entry name" value="Spermadhesin, CUB domain"/>
    <property type="match status" value="1"/>
</dbReference>
<dbReference type="PANTHER" id="PTHR47537:SF4">
    <property type="entry name" value="GH12701P"/>
    <property type="match status" value="1"/>
</dbReference>
<dbReference type="GO" id="GO:0005886">
    <property type="term" value="C:plasma membrane"/>
    <property type="evidence" value="ECO:0007669"/>
    <property type="project" value="TreeGrafter"/>
</dbReference>
<evidence type="ECO:0000259" key="4">
    <source>
        <dbReference type="PROSITE" id="PS01180"/>
    </source>
</evidence>
<feature type="region of interest" description="Disordered" evidence="3">
    <location>
        <begin position="773"/>
        <end position="803"/>
    </location>
</feature>
<dbReference type="InterPro" id="IPR035914">
    <property type="entry name" value="Sperma_CUB_dom_sf"/>
</dbReference>
<comment type="caution">
    <text evidence="2">Lacks conserved residue(s) required for the propagation of feature annotation.</text>
</comment>
<dbReference type="GeneID" id="117652003"/>
<reference evidence="6" key="1">
    <citation type="submission" date="2025-08" db="UniProtKB">
        <authorList>
            <consortium name="RefSeq"/>
        </authorList>
    </citation>
    <scope>IDENTIFICATION</scope>
    <source>
        <tissue evidence="6">Total insect</tissue>
    </source>
</reference>
<dbReference type="OrthoDB" id="10037824at2759"/>
<dbReference type="CDD" id="cd00112">
    <property type="entry name" value="LDLa"/>
    <property type="match status" value="1"/>
</dbReference>
<keyword evidence="5" id="KW-1185">Reference proteome</keyword>
<gene>
    <name evidence="6" type="primary">LOC117652003</name>
</gene>
<dbReference type="FunCoup" id="A0A6P9A4S9">
    <property type="interactions" value="111"/>
</dbReference>
<dbReference type="SUPFAM" id="SSF57424">
    <property type="entry name" value="LDL receptor-like module"/>
    <property type="match status" value="2"/>
</dbReference>
<dbReference type="InterPro" id="IPR036055">
    <property type="entry name" value="LDL_receptor-like_sf"/>
</dbReference>
<dbReference type="SMART" id="SM00192">
    <property type="entry name" value="LDLa"/>
    <property type="match status" value="2"/>
</dbReference>
<evidence type="ECO:0000256" key="2">
    <source>
        <dbReference type="PROSITE-ProRule" id="PRU00124"/>
    </source>
</evidence>